<gene>
    <name evidence="2" type="ORF">ULMA_18640</name>
</gene>
<evidence type="ECO:0000256" key="1">
    <source>
        <dbReference type="SAM" id="MobiDB-lite"/>
    </source>
</evidence>
<keyword evidence="3" id="KW-1185">Reference proteome</keyword>
<feature type="region of interest" description="Disordered" evidence="1">
    <location>
        <begin position="239"/>
        <end position="258"/>
    </location>
</feature>
<comment type="caution">
    <text evidence="2">The sequence shown here is derived from an EMBL/GenBank/DDBJ whole genome shotgun (WGS) entry which is preliminary data.</text>
</comment>
<reference evidence="2 3" key="1">
    <citation type="submission" date="2019-08" db="EMBL/GenBank/DDBJ databases">
        <title>Draft genome sequence of Ulvibacter marinus type strain NBRC 109484.</title>
        <authorList>
            <person name="Kawano K."/>
            <person name="Ushijima N."/>
            <person name="Kihara M."/>
            <person name="Itoh H."/>
        </authorList>
    </citation>
    <scope>NUCLEOTIDE SEQUENCE [LARGE SCALE GENOMIC DNA]</scope>
    <source>
        <strain evidence="2 3">NBRC 109484</strain>
    </source>
</reference>
<feature type="compositionally biased region" description="Basic and acidic residues" evidence="1">
    <location>
        <begin position="242"/>
        <end position="252"/>
    </location>
</feature>
<proteinExistence type="predicted"/>
<dbReference type="RefSeq" id="WP_151674211.1">
    <property type="nucleotide sequence ID" value="NZ_BKCG01000004.1"/>
</dbReference>
<protein>
    <submittedName>
        <fullName evidence="2">Uncharacterized protein</fullName>
    </submittedName>
</protein>
<dbReference type="EMBL" id="BKCG01000004">
    <property type="protein sequence ID" value="GER59756.1"/>
    <property type="molecule type" value="Genomic_DNA"/>
</dbReference>
<sequence>MAHENHRFNLILRNHNHPTSKSQASLNPIFSEASHGTHYTLFAEFLPKDSNKVYEGSFEVGSIRVKLQNFTGPITMGISEIIGINIYNGEESMKEFMVENFSTKRVVELIVSVQPLNSCQEKTIELDNSLSLTLNEGDIFETQVMKKLIDQEYSGAGRTRFENQALILDENHMYRDGEEIVITNDDMWKDKSTLLMLESAGFIINDQINNTLKYNNTSIEKSLENTKQLAEITLGISSNKSRRNDPKCKQKTSDIYIM</sequence>
<accession>A0A5J4IXT1</accession>
<evidence type="ECO:0000313" key="3">
    <source>
        <dbReference type="Proteomes" id="UP000326509"/>
    </source>
</evidence>
<dbReference type="AlphaFoldDB" id="A0A5J4IXT1"/>
<evidence type="ECO:0000313" key="2">
    <source>
        <dbReference type="EMBL" id="GER59756.1"/>
    </source>
</evidence>
<dbReference type="Proteomes" id="UP000326509">
    <property type="component" value="Unassembled WGS sequence"/>
</dbReference>
<organism evidence="2 3">
    <name type="scientific">Patiriisocius marinus</name>
    <dbReference type="NCBI Taxonomy" id="1397112"/>
    <lineage>
        <taxon>Bacteria</taxon>
        <taxon>Pseudomonadati</taxon>
        <taxon>Bacteroidota</taxon>
        <taxon>Flavobacteriia</taxon>
        <taxon>Flavobacteriales</taxon>
        <taxon>Flavobacteriaceae</taxon>
        <taxon>Patiriisocius</taxon>
    </lineage>
</organism>
<name>A0A5J4IXT1_9FLAO</name>